<dbReference type="Gene3D" id="3.40.140.10">
    <property type="entry name" value="Cytidine Deaminase, domain 2"/>
    <property type="match status" value="1"/>
</dbReference>
<comment type="similarity">
    <text evidence="2">Belongs to the cytidine and deoxycytidylate deaminase family. ADAT3 subfamily.</text>
</comment>
<dbReference type="PROSITE" id="PS51747">
    <property type="entry name" value="CYT_DCMP_DEAMINASES_2"/>
    <property type="match status" value="1"/>
</dbReference>
<dbReference type="OrthoDB" id="3180714at2759"/>
<keyword evidence="6" id="KW-1185">Reference proteome</keyword>
<dbReference type="InterPro" id="IPR016193">
    <property type="entry name" value="Cytidine_deaminase-like"/>
</dbReference>
<feature type="compositionally biased region" description="Low complexity" evidence="3">
    <location>
        <begin position="103"/>
        <end position="125"/>
    </location>
</feature>
<comment type="caution">
    <text evidence="5">The sequence shown here is derived from an EMBL/GenBank/DDBJ whole genome shotgun (WGS) entry which is preliminary data.</text>
</comment>
<accession>A0A8K0KZU4</accession>
<gene>
    <name evidence="5" type="ORF">KVT40_004719</name>
</gene>
<dbReference type="GO" id="GO:0008033">
    <property type="term" value="P:tRNA processing"/>
    <property type="evidence" value="ECO:0007669"/>
    <property type="project" value="UniProtKB-KW"/>
</dbReference>
<feature type="region of interest" description="Disordered" evidence="3">
    <location>
        <begin position="93"/>
        <end position="137"/>
    </location>
</feature>
<reference evidence="5" key="1">
    <citation type="submission" date="2021-07" db="EMBL/GenBank/DDBJ databases">
        <title>Elsinoe batatas strain:CRI-CJ2 Genome sequencing and assembly.</title>
        <authorList>
            <person name="Huang L."/>
        </authorList>
    </citation>
    <scope>NUCLEOTIDE SEQUENCE</scope>
    <source>
        <strain evidence="5">CRI-CJ2</strain>
    </source>
</reference>
<feature type="domain" description="CMP/dCMP-type deaminase" evidence="4">
    <location>
        <begin position="224"/>
        <end position="446"/>
    </location>
</feature>
<keyword evidence="1" id="KW-0819">tRNA processing</keyword>
<name>A0A8K0KZU4_9PEZI</name>
<protein>
    <recommendedName>
        <fullName evidence="4">CMP/dCMP-type deaminase domain-containing protein</fullName>
    </recommendedName>
</protein>
<feature type="compositionally biased region" description="Basic residues" evidence="3">
    <location>
        <begin position="126"/>
        <end position="137"/>
    </location>
</feature>
<sequence>MTERRGRSRCSESGSSSHLSCDHGHMTDDMSTSRLNVLKTKAEARALSETIRVWIVELPIKAANDILIVCKNHVPDSDSIDLQHLRRFAKPNHLPAYLQPPGSRASSTDSRYSSASNGSNGSKSSSRSRSRMRRRRNSGATTLHLLVCPSSIVSYKDLSALLLQQPCFAQDGFPLRLKEITVPLLAPTSVEQAQQWTGQYWPCLYRKTNPFGPHPSLVTRSEEEIRGEASKYVVLARQAAAETSSKGFGINAGCVVVERKADRTPVIVAIAGDARHTGVQGLSDPPSTCGGNIACHAVLRAIGMVARKRVRVATPKSRRENSSLSSNTDGLNPDVSAGDLLVKPVAHAKNTPESVDASLNDFPVTDLERSAFVEDNLIPNGYLCVDLEVYMTHEPCLMCSMAIVHSRFARCVFGKRMPSSGGMSGDRGLGYGLFWRSELNWKLLCWEYTCRRNEEMAALEEGTQV</sequence>
<feature type="region of interest" description="Disordered" evidence="3">
    <location>
        <begin position="1"/>
        <end position="29"/>
    </location>
</feature>
<organism evidence="5 6">
    <name type="scientific">Elsinoe batatas</name>
    <dbReference type="NCBI Taxonomy" id="2601811"/>
    <lineage>
        <taxon>Eukaryota</taxon>
        <taxon>Fungi</taxon>
        <taxon>Dikarya</taxon>
        <taxon>Ascomycota</taxon>
        <taxon>Pezizomycotina</taxon>
        <taxon>Dothideomycetes</taxon>
        <taxon>Dothideomycetidae</taxon>
        <taxon>Myriangiales</taxon>
        <taxon>Elsinoaceae</taxon>
        <taxon>Elsinoe</taxon>
    </lineage>
</organism>
<dbReference type="EMBL" id="JAESVG020000005">
    <property type="protein sequence ID" value="KAG8627236.1"/>
    <property type="molecule type" value="Genomic_DNA"/>
</dbReference>
<dbReference type="PANTHER" id="PTHR11079:SF156">
    <property type="entry name" value="INACTIVE TRNA-SPECIFIC ADENOSINE DEAMINASE-LIKE PROTEIN 3-RELATED"/>
    <property type="match status" value="1"/>
</dbReference>
<dbReference type="Proteomes" id="UP000809789">
    <property type="component" value="Unassembled WGS sequence"/>
</dbReference>
<evidence type="ECO:0000313" key="6">
    <source>
        <dbReference type="Proteomes" id="UP000809789"/>
    </source>
</evidence>
<dbReference type="AlphaFoldDB" id="A0A8K0KZU4"/>
<feature type="region of interest" description="Disordered" evidence="3">
    <location>
        <begin position="312"/>
        <end position="332"/>
    </location>
</feature>
<dbReference type="GO" id="GO:0005737">
    <property type="term" value="C:cytoplasm"/>
    <property type="evidence" value="ECO:0007669"/>
    <property type="project" value="TreeGrafter"/>
</dbReference>
<proteinExistence type="inferred from homology"/>
<dbReference type="PANTHER" id="PTHR11079">
    <property type="entry name" value="CYTOSINE DEAMINASE FAMILY MEMBER"/>
    <property type="match status" value="1"/>
</dbReference>
<dbReference type="GO" id="GO:0005634">
    <property type="term" value="C:nucleus"/>
    <property type="evidence" value="ECO:0007669"/>
    <property type="project" value="TreeGrafter"/>
</dbReference>
<evidence type="ECO:0000256" key="1">
    <source>
        <dbReference type="ARBA" id="ARBA00022694"/>
    </source>
</evidence>
<evidence type="ECO:0000313" key="5">
    <source>
        <dbReference type="EMBL" id="KAG8627236.1"/>
    </source>
</evidence>
<dbReference type="SUPFAM" id="SSF53927">
    <property type="entry name" value="Cytidine deaminase-like"/>
    <property type="match status" value="1"/>
</dbReference>
<evidence type="ECO:0000256" key="2">
    <source>
        <dbReference type="ARBA" id="ARBA00038160"/>
    </source>
</evidence>
<dbReference type="Pfam" id="PF00383">
    <property type="entry name" value="dCMP_cyt_deam_1"/>
    <property type="match status" value="1"/>
</dbReference>
<dbReference type="InterPro" id="IPR002125">
    <property type="entry name" value="CMP_dCMP_dom"/>
</dbReference>
<dbReference type="GO" id="GO:0052717">
    <property type="term" value="F:tRNA-specific adenosine-34 deaminase activity"/>
    <property type="evidence" value="ECO:0007669"/>
    <property type="project" value="TreeGrafter"/>
</dbReference>
<evidence type="ECO:0000256" key="3">
    <source>
        <dbReference type="SAM" id="MobiDB-lite"/>
    </source>
</evidence>
<evidence type="ECO:0000259" key="4">
    <source>
        <dbReference type="PROSITE" id="PS51747"/>
    </source>
</evidence>